<reference evidence="1 2" key="1">
    <citation type="submission" date="2018-04" db="EMBL/GenBank/DDBJ databases">
        <title>Genomic Encyclopedia of Archaeal and Bacterial Type Strains, Phase II (KMG-II): from individual species to whole genera.</title>
        <authorList>
            <person name="Goeker M."/>
        </authorList>
    </citation>
    <scope>NUCLEOTIDE SEQUENCE [LARGE SCALE GENOMIC DNA]</scope>
    <source>
        <strain evidence="1 2">DSM 25731</strain>
    </source>
</reference>
<evidence type="ECO:0000313" key="1">
    <source>
        <dbReference type="EMBL" id="PTX59441.1"/>
    </source>
</evidence>
<gene>
    <name evidence="1" type="ORF">C8N46_10929</name>
</gene>
<organism evidence="1 2">
    <name type="scientific">Kordia periserrulae</name>
    <dbReference type="NCBI Taxonomy" id="701523"/>
    <lineage>
        <taxon>Bacteria</taxon>
        <taxon>Pseudomonadati</taxon>
        <taxon>Bacteroidota</taxon>
        <taxon>Flavobacteriia</taxon>
        <taxon>Flavobacteriales</taxon>
        <taxon>Flavobacteriaceae</taxon>
        <taxon>Kordia</taxon>
    </lineage>
</organism>
<comment type="caution">
    <text evidence="1">The sequence shown here is derived from an EMBL/GenBank/DDBJ whole genome shotgun (WGS) entry which is preliminary data.</text>
</comment>
<keyword evidence="2" id="KW-1185">Reference proteome</keyword>
<protein>
    <submittedName>
        <fullName evidence="1">Uncharacterized protein</fullName>
    </submittedName>
</protein>
<dbReference type="Proteomes" id="UP000244090">
    <property type="component" value="Unassembled WGS sequence"/>
</dbReference>
<dbReference type="AlphaFoldDB" id="A0A2T6BTP1"/>
<evidence type="ECO:0000313" key="2">
    <source>
        <dbReference type="Proteomes" id="UP000244090"/>
    </source>
</evidence>
<proteinExistence type="predicted"/>
<accession>A0A2T6BTP1</accession>
<name>A0A2T6BTP1_9FLAO</name>
<dbReference type="EMBL" id="QBKT01000009">
    <property type="protein sequence ID" value="PTX59441.1"/>
    <property type="molecule type" value="Genomic_DNA"/>
</dbReference>
<sequence length="37" mass="4417">MQSLSSIKEVVYVIYKLRVNIKHYNILIYNTKDAVFL</sequence>